<evidence type="ECO:0000259" key="2">
    <source>
        <dbReference type="PROSITE" id="PS50405"/>
    </source>
</evidence>
<evidence type="ECO:0000259" key="1">
    <source>
        <dbReference type="PROSITE" id="PS50404"/>
    </source>
</evidence>
<dbReference type="PROSITE" id="PS50404">
    <property type="entry name" value="GST_NTER"/>
    <property type="match status" value="1"/>
</dbReference>
<dbReference type="PANTHER" id="PTHR43968:SF6">
    <property type="entry name" value="GLUTATHIONE S-TRANSFERASE OMEGA"/>
    <property type="match status" value="1"/>
</dbReference>
<keyword evidence="4" id="KW-1185">Reference proteome</keyword>
<dbReference type="InterPro" id="IPR036282">
    <property type="entry name" value="Glutathione-S-Trfase_C_sf"/>
</dbReference>
<dbReference type="PANTHER" id="PTHR43968">
    <property type="match status" value="1"/>
</dbReference>
<proteinExistence type="predicted"/>
<dbReference type="GO" id="GO:0005737">
    <property type="term" value="C:cytoplasm"/>
    <property type="evidence" value="ECO:0007669"/>
    <property type="project" value="TreeGrafter"/>
</dbReference>
<dbReference type="SUPFAM" id="SSF47616">
    <property type="entry name" value="GST C-terminal domain-like"/>
    <property type="match status" value="1"/>
</dbReference>
<dbReference type="GO" id="GO:0016740">
    <property type="term" value="F:transferase activity"/>
    <property type="evidence" value="ECO:0007669"/>
    <property type="project" value="UniProtKB-KW"/>
</dbReference>
<organism evidence="3 4">
    <name type="scientific">Kordiimonas lacus</name>
    <dbReference type="NCBI Taxonomy" id="637679"/>
    <lineage>
        <taxon>Bacteria</taxon>
        <taxon>Pseudomonadati</taxon>
        <taxon>Pseudomonadota</taxon>
        <taxon>Alphaproteobacteria</taxon>
        <taxon>Kordiimonadales</taxon>
        <taxon>Kordiimonadaceae</taxon>
        <taxon>Kordiimonas</taxon>
    </lineage>
</organism>
<dbReference type="Gene3D" id="1.20.1050.10">
    <property type="match status" value="1"/>
</dbReference>
<dbReference type="EMBL" id="FNAK01000001">
    <property type="protein sequence ID" value="SDD35628.1"/>
    <property type="molecule type" value="Genomic_DNA"/>
</dbReference>
<dbReference type="AlphaFoldDB" id="A0A1G6U2R1"/>
<protein>
    <submittedName>
        <fullName evidence="3">Glutathione S-transferase</fullName>
    </submittedName>
</protein>
<dbReference type="Proteomes" id="UP000183685">
    <property type="component" value="Unassembled WGS sequence"/>
</dbReference>
<dbReference type="InterPro" id="IPR010987">
    <property type="entry name" value="Glutathione-S-Trfase_C-like"/>
</dbReference>
<name>A0A1G6U2R1_9PROT</name>
<dbReference type="InterPro" id="IPR036249">
    <property type="entry name" value="Thioredoxin-like_sf"/>
</dbReference>
<feature type="domain" description="GST C-terminal" evidence="2">
    <location>
        <begin position="81"/>
        <end position="196"/>
    </location>
</feature>
<gene>
    <name evidence="3" type="ORF">SAMN04488071_0451</name>
</gene>
<dbReference type="CDD" id="cd03049">
    <property type="entry name" value="GST_N_3"/>
    <property type="match status" value="1"/>
</dbReference>
<evidence type="ECO:0000313" key="4">
    <source>
        <dbReference type="Proteomes" id="UP000183685"/>
    </source>
</evidence>
<dbReference type="STRING" id="637679.GCA_001550055_00438"/>
<feature type="domain" description="GST N-terminal" evidence="1">
    <location>
        <begin position="1"/>
        <end position="80"/>
    </location>
</feature>
<evidence type="ECO:0000313" key="3">
    <source>
        <dbReference type="EMBL" id="SDD35628.1"/>
    </source>
</evidence>
<reference evidence="3 4" key="1">
    <citation type="submission" date="2016-10" db="EMBL/GenBank/DDBJ databases">
        <authorList>
            <person name="de Groot N.N."/>
        </authorList>
    </citation>
    <scope>NUCLEOTIDE SEQUENCE [LARGE SCALE GENOMIC DNA]</scope>
    <source>
        <strain evidence="3 4">CGMCC 1.9109</strain>
    </source>
</reference>
<sequence>MKLYYSKTSPYARKVLLLAKALGFGDRLEVEAANPLANEDALLAANPLNKVPALVLDDGRCVFDSPVIMEFLLDMAGRPRAGDEYFEDLQIQALTDGILDAALSLVMESRREDAEKSVYWQERWHGAIKRALVVLERDWLDKLHAWNSATIATVCMLDYLLFRLPEISWREAHPALAAWFDEVSQNPDFIASNPRD</sequence>
<dbReference type="CDD" id="cd03205">
    <property type="entry name" value="GST_C_6"/>
    <property type="match status" value="1"/>
</dbReference>
<dbReference type="PROSITE" id="PS50405">
    <property type="entry name" value="GST_CTER"/>
    <property type="match status" value="1"/>
</dbReference>
<dbReference type="InterPro" id="IPR050983">
    <property type="entry name" value="GST_Omega/HSP26"/>
</dbReference>
<keyword evidence="3" id="KW-0808">Transferase</keyword>
<dbReference type="SUPFAM" id="SSF52833">
    <property type="entry name" value="Thioredoxin-like"/>
    <property type="match status" value="1"/>
</dbReference>
<accession>A0A1G6U2R1</accession>
<dbReference type="Pfam" id="PF13409">
    <property type="entry name" value="GST_N_2"/>
    <property type="match status" value="1"/>
</dbReference>
<dbReference type="Gene3D" id="3.40.30.10">
    <property type="entry name" value="Glutaredoxin"/>
    <property type="match status" value="1"/>
</dbReference>
<dbReference type="InterPro" id="IPR004045">
    <property type="entry name" value="Glutathione_S-Trfase_N"/>
</dbReference>